<dbReference type="InterPro" id="IPR036388">
    <property type="entry name" value="WH-like_DNA-bd_sf"/>
</dbReference>
<organism evidence="2 3">
    <name type="scientific">Pseudofrankia inefficax (strain DSM 45817 / CECT 9037 / DDB 130130 / EuI1c)</name>
    <name type="common">Frankia inefficax</name>
    <dbReference type="NCBI Taxonomy" id="298654"/>
    <lineage>
        <taxon>Bacteria</taxon>
        <taxon>Bacillati</taxon>
        <taxon>Actinomycetota</taxon>
        <taxon>Actinomycetes</taxon>
        <taxon>Frankiales</taxon>
        <taxon>Frankiaceae</taxon>
        <taxon>Pseudofrankia</taxon>
    </lineage>
</organism>
<dbReference type="Gene3D" id="1.10.10.10">
    <property type="entry name" value="Winged helix-like DNA-binding domain superfamily/Winged helix DNA-binding domain"/>
    <property type="match status" value="1"/>
</dbReference>
<reference evidence="2 3" key="1">
    <citation type="submission" date="2010-10" db="EMBL/GenBank/DDBJ databases">
        <title>Complete sequence of Frankia sp. EuI1c.</title>
        <authorList>
            <consortium name="US DOE Joint Genome Institute"/>
            <person name="Lucas S."/>
            <person name="Copeland A."/>
            <person name="Lapidus A."/>
            <person name="Cheng J.-F."/>
            <person name="Bruce D."/>
            <person name="Goodwin L."/>
            <person name="Pitluck S."/>
            <person name="Chertkov O."/>
            <person name="Detter J.C."/>
            <person name="Han C."/>
            <person name="Tapia R."/>
            <person name="Land M."/>
            <person name="Hauser L."/>
            <person name="Jeffries C."/>
            <person name="Kyrpides N."/>
            <person name="Ivanova N."/>
            <person name="Mikhailova N."/>
            <person name="Beauchemin N."/>
            <person name="Sen A."/>
            <person name="Sur S.A."/>
            <person name="Gtari M."/>
            <person name="Wall L."/>
            <person name="Tisa L."/>
            <person name="Woyke T."/>
        </authorList>
    </citation>
    <scope>NUCLEOTIDE SEQUENCE [LARGE SCALE GENOMIC DNA]</scope>
    <source>
        <strain evidence="3">DSM 45817 / CECT 9037 / EuI1c</strain>
    </source>
</reference>
<dbReference type="RefSeq" id="WP_013423794.1">
    <property type="nucleotide sequence ID" value="NC_014666.1"/>
</dbReference>
<dbReference type="eggNOG" id="COG1695">
    <property type="taxonomic scope" value="Bacteria"/>
</dbReference>
<keyword evidence="3" id="KW-1185">Reference proteome</keyword>
<dbReference type="EMBL" id="CP002299">
    <property type="protein sequence ID" value="ADP80676.1"/>
    <property type="molecule type" value="Genomic_DNA"/>
</dbReference>
<feature type="domain" description="Transcription regulator PadR N-terminal" evidence="1">
    <location>
        <begin position="14"/>
        <end position="86"/>
    </location>
</feature>
<sequence length="107" mass="11644">MGVDRAKGHLDTLILSVLSAGPGHGYEVIAQLRRRSDGAFDMPEGTVYPSLHRLEKQGLLESDWDTHDGRRRRIYRLTAQGAAALAAATTEWRRFSASVNAVLGVAG</sequence>
<dbReference type="InParanoid" id="E3J578"/>
<gene>
    <name evidence="2" type="ordered locus">FraEuI1c_2643</name>
</gene>
<dbReference type="Pfam" id="PF03551">
    <property type="entry name" value="PadR"/>
    <property type="match status" value="1"/>
</dbReference>
<dbReference type="HOGENOM" id="CLU_063440_3_3_11"/>
<dbReference type="SUPFAM" id="SSF46785">
    <property type="entry name" value="Winged helix' DNA-binding domain"/>
    <property type="match status" value="1"/>
</dbReference>
<protein>
    <submittedName>
        <fullName evidence="2">Transcriptional regulator, PadR-like family</fullName>
    </submittedName>
</protein>
<evidence type="ECO:0000313" key="3">
    <source>
        <dbReference type="Proteomes" id="UP000002484"/>
    </source>
</evidence>
<dbReference type="STRING" id="298654.FraEuI1c_2643"/>
<dbReference type="InterPro" id="IPR036390">
    <property type="entry name" value="WH_DNA-bd_sf"/>
</dbReference>
<dbReference type="AlphaFoldDB" id="E3J578"/>
<name>E3J578_PSEI1</name>
<evidence type="ECO:0000313" key="2">
    <source>
        <dbReference type="EMBL" id="ADP80676.1"/>
    </source>
</evidence>
<dbReference type="PANTHER" id="PTHR33169">
    <property type="entry name" value="PADR-FAMILY TRANSCRIPTIONAL REGULATOR"/>
    <property type="match status" value="1"/>
</dbReference>
<evidence type="ECO:0000259" key="1">
    <source>
        <dbReference type="Pfam" id="PF03551"/>
    </source>
</evidence>
<dbReference type="OrthoDB" id="122286at2"/>
<accession>E3J578</accession>
<dbReference type="InterPro" id="IPR005149">
    <property type="entry name" value="Tscrpt_reg_PadR_N"/>
</dbReference>
<dbReference type="KEGG" id="fri:FraEuI1c_2643"/>
<dbReference type="PANTHER" id="PTHR33169:SF14">
    <property type="entry name" value="TRANSCRIPTIONAL REGULATOR RV3488"/>
    <property type="match status" value="1"/>
</dbReference>
<proteinExistence type="predicted"/>
<dbReference type="InterPro" id="IPR052509">
    <property type="entry name" value="Metal_resp_DNA-bind_regulator"/>
</dbReference>
<dbReference type="Proteomes" id="UP000002484">
    <property type="component" value="Chromosome"/>
</dbReference>